<evidence type="ECO:0000313" key="1">
    <source>
        <dbReference type="EMBL" id="UEL48318.1"/>
    </source>
</evidence>
<dbReference type="KEGG" id="tem:JW646_02365"/>
<evidence type="ECO:0000313" key="2">
    <source>
        <dbReference type="Proteomes" id="UP001198983"/>
    </source>
</evidence>
<dbReference type="AlphaFoldDB" id="A0AAX2ZG83"/>
<dbReference type="EMBL" id="CP081135">
    <property type="protein sequence ID" value="UEL48318.1"/>
    <property type="molecule type" value="Genomic_DNA"/>
</dbReference>
<sequence>MKNVEIPKIEKLEVGQVIKNYKQLCEILKIKTKTGGSKITQLDKLQDFISYHKEGNKFIMDEIKSTGAVLIDKRSLGNNTSTSMEIGDIILHKLITEYRGKQINVTSTELLYRMMLTSKEYKLLLNDSEMYQHFTGIDFKYLNSFVLKVGYQLNRRVESALNRLKNSGYIMYDKKMYLKFKDIDESEYIKTLENEEEKRVFIDSRLLAFKKLNNIRKEEDKKVIPDMSIIFAYGEYKRFRYLVCDELNKFYDDECINFWNFYSITTTKLALKVVQDDVKYNKNLEYVKNEFYQLLERNTKEIKDNEILRLEQEFKNTILEEDRNILFGESPRYKSSEIKNIMYNLESMNKNLID</sequence>
<dbReference type="Proteomes" id="UP001198983">
    <property type="component" value="Chromosome"/>
</dbReference>
<accession>A0AAX2ZG83</accession>
<name>A0AAX2ZG83_9FIRM</name>
<gene>
    <name evidence="1" type="ORF">JW646_02365</name>
</gene>
<organism evidence="1 2">
    <name type="scientific">Terrisporobacter hibernicus</name>
    <dbReference type="NCBI Taxonomy" id="2813371"/>
    <lineage>
        <taxon>Bacteria</taxon>
        <taxon>Bacillati</taxon>
        <taxon>Bacillota</taxon>
        <taxon>Clostridia</taxon>
        <taxon>Peptostreptococcales</taxon>
        <taxon>Peptostreptococcaceae</taxon>
        <taxon>Terrisporobacter</taxon>
    </lineage>
</organism>
<proteinExistence type="predicted"/>
<dbReference type="RefSeq" id="WP_228416450.1">
    <property type="nucleotide sequence ID" value="NZ_CP081135.1"/>
</dbReference>
<reference evidence="1 2" key="1">
    <citation type="journal article" date="2023" name="Int. J. Syst. Evol. Microbiol.">
        <title>Terrisporobacter hibernicus sp. nov., isolated from bovine faeces in Northern Ireland.</title>
        <authorList>
            <person name="Mitchell M."/>
            <person name="Nguyen S.V."/>
            <person name="Connor M."/>
            <person name="Fairley D.J."/>
            <person name="Donoghue O."/>
            <person name="Marshall H."/>
            <person name="Koolman L."/>
            <person name="McMullan G."/>
            <person name="Schaffer K.E."/>
            <person name="McGrath J.W."/>
            <person name="Fanning S."/>
        </authorList>
    </citation>
    <scope>NUCLEOTIDE SEQUENCE [LARGE SCALE GENOMIC DNA]</scope>
    <source>
        <strain evidence="1 2">MCA3</strain>
    </source>
</reference>
<protein>
    <submittedName>
        <fullName evidence="1">Uncharacterized protein</fullName>
    </submittedName>
</protein>
<keyword evidence="2" id="KW-1185">Reference proteome</keyword>